<accession>A0A939PF97</accession>
<dbReference type="Proteomes" id="UP000669179">
    <property type="component" value="Unassembled WGS sequence"/>
</dbReference>
<evidence type="ECO:0000313" key="2">
    <source>
        <dbReference type="Proteomes" id="UP000669179"/>
    </source>
</evidence>
<gene>
    <name evidence="1" type="ORF">J4573_28895</name>
</gene>
<reference evidence="1" key="1">
    <citation type="submission" date="2021-03" db="EMBL/GenBank/DDBJ databases">
        <authorList>
            <person name="Kanchanasin P."/>
            <person name="Saeng-In P."/>
            <person name="Phongsopitanun W."/>
            <person name="Yuki M."/>
            <person name="Kudo T."/>
            <person name="Ohkuma M."/>
            <person name="Tanasupawat S."/>
        </authorList>
    </citation>
    <scope>NUCLEOTIDE SEQUENCE</scope>
    <source>
        <strain evidence="1">GKU 128</strain>
    </source>
</reference>
<dbReference type="EMBL" id="JAGEOJ010000012">
    <property type="protein sequence ID" value="MBO2451142.1"/>
    <property type="molecule type" value="Genomic_DNA"/>
</dbReference>
<protein>
    <submittedName>
        <fullName evidence="1">Uncharacterized protein</fullName>
    </submittedName>
</protein>
<dbReference type="AlphaFoldDB" id="A0A939PF97"/>
<sequence>MVTDKRRWAKHDPESGIEDVALLILEWLAEHGVNAMIRVDPERLAEDKPAWTFVVSGGETCGGMRVDGASAAECLSRGVAELRDAGVEIPF</sequence>
<dbReference type="RefSeq" id="WP_208259038.1">
    <property type="nucleotide sequence ID" value="NZ_JAGEOJ010000012.1"/>
</dbReference>
<name>A0A939PF97_9ACTN</name>
<evidence type="ECO:0000313" key="1">
    <source>
        <dbReference type="EMBL" id="MBO2451142.1"/>
    </source>
</evidence>
<proteinExistence type="predicted"/>
<organism evidence="1 2">
    <name type="scientific">Actinomadura barringtoniae</name>
    <dbReference type="NCBI Taxonomy" id="1427535"/>
    <lineage>
        <taxon>Bacteria</taxon>
        <taxon>Bacillati</taxon>
        <taxon>Actinomycetota</taxon>
        <taxon>Actinomycetes</taxon>
        <taxon>Streptosporangiales</taxon>
        <taxon>Thermomonosporaceae</taxon>
        <taxon>Actinomadura</taxon>
    </lineage>
</organism>
<comment type="caution">
    <text evidence="1">The sequence shown here is derived from an EMBL/GenBank/DDBJ whole genome shotgun (WGS) entry which is preliminary data.</text>
</comment>
<keyword evidence="2" id="KW-1185">Reference proteome</keyword>